<dbReference type="Pfam" id="PF00550">
    <property type="entry name" value="PP-binding"/>
    <property type="match status" value="1"/>
</dbReference>
<dbReference type="PANTHER" id="PTHR44845:SF6">
    <property type="entry name" value="BETA-ALANINE-ACTIVATING ENZYME"/>
    <property type="match status" value="1"/>
</dbReference>
<evidence type="ECO:0000259" key="4">
    <source>
        <dbReference type="PROSITE" id="PS50075"/>
    </source>
</evidence>
<comment type="similarity">
    <text evidence="3">Belongs to the NRP synthetase family.</text>
</comment>
<feature type="domain" description="Carrier" evidence="4">
    <location>
        <begin position="441"/>
        <end position="516"/>
    </location>
</feature>
<dbReference type="SUPFAM" id="SSF56801">
    <property type="entry name" value="Acetyl-CoA synthetase-like"/>
    <property type="match status" value="1"/>
</dbReference>
<dbReference type="InterPro" id="IPR045851">
    <property type="entry name" value="AMP-bd_C_sf"/>
</dbReference>
<dbReference type="Gene3D" id="2.30.38.10">
    <property type="entry name" value="Luciferase, Domain 3"/>
    <property type="match status" value="1"/>
</dbReference>
<keyword evidence="1" id="KW-0596">Phosphopantetheine</keyword>
<dbReference type="Pfam" id="PF07993">
    <property type="entry name" value="NAD_binding_4"/>
    <property type="match status" value="1"/>
</dbReference>
<evidence type="ECO:0000256" key="3">
    <source>
        <dbReference type="ARBA" id="ARBA00029454"/>
    </source>
</evidence>
<dbReference type="SUPFAM" id="SSF51735">
    <property type="entry name" value="NAD(P)-binding Rossmann-fold domains"/>
    <property type="match status" value="1"/>
</dbReference>
<gene>
    <name evidence="5" type="ORF">GYMLUDRAFT_176445</name>
</gene>
<dbReference type="Pfam" id="PF00501">
    <property type="entry name" value="AMP-binding"/>
    <property type="match status" value="1"/>
</dbReference>
<dbReference type="InterPro" id="IPR020845">
    <property type="entry name" value="AMP-binding_CS"/>
</dbReference>
<evidence type="ECO:0000313" key="6">
    <source>
        <dbReference type="Proteomes" id="UP000053593"/>
    </source>
</evidence>
<dbReference type="SUPFAM" id="SSF47336">
    <property type="entry name" value="ACP-like"/>
    <property type="match status" value="1"/>
</dbReference>
<dbReference type="HOGENOM" id="CLU_000022_2_17_1"/>
<dbReference type="Gene3D" id="3.30.300.30">
    <property type="match status" value="1"/>
</dbReference>
<dbReference type="PROSITE" id="PS50075">
    <property type="entry name" value="CARRIER"/>
    <property type="match status" value="1"/>
</dbReference>
<dbReference type="InterPro" id="IPR036736">
    <property type="entry name" value="ACP-like_sf"/>
</dbReference>
<evidence type="ECO:0000313" key="5">
    <source>
        <dbReference type="EMBL" id="KIK54910.1"/>
    </source>
</evidence>
<dbReference type="GO" id="GO:0031177">
    <property type="term" value="F:phosphopantetheine binding"/>
    <property type="evidence" value="ECO:0007669"/>
    <property type="project" value="InterPro"/>
</dbReference>
<evidence type="ECO:0000256" key="2">
    <source>
        <dbReference type="ARBA" id="ARBA00022553"/>
    </source>
</evidence>
<dbReference type="EMBL" id="KN834811">
    <property type="protein sequence ID" value="KIK54910.1"/>
    <property type="molecule type" value="Genomic_DNA"/>
</dbReference>
<keyword evidence="6" id="KW-1185">Reference proteome</keyword>
<reference evidence="5 6" key="1">
    <citation type="submission" date="2014-04" db="EMBL/GenBank/DDBJ databases">
        <title>Evolutionary Origins and Diversification of the Mycorrhizal Mutualists.</title>
        <authorList>
            <consortium name="DOE Joint Genome Institute"/>
            <consortium name="Mycorrhizal Genomics Consortium"/>
            <person name="Kohler A."/>
            <person name="Kuo A."/>
            <person name="Nagy L.G."/>
            <person name="Floudas D."/>
            <person name="Copeland A."/>
            <person name="Barry K.W."/>
            <person name="Cichocki N."/>
            <person name="Veneault-Fourrey C."/>
            <person name="LaButti K."/>
            <person name="Lindquist E.A."/>
            <person name="Lipzen A."/>
            <person name="Lundell T."/>
            <person name="Morin E."/>
            <person name="Murat C."/>
            <person name="Riley R."/>
            <person name="Ohm R."/>
            <person name="Sun H."/>
            <person name="Tunlid A."/>
            <person name="Henrissat B."/>
            <person name="Grigoriev I.V."/>
            <person name="Hibbett D.S."/>
            <person name="Martin F."/>
        </authorList>
    </citation>
    <scope>NUCLEOTIDE SEQUENCE [LARGE SCALE GENOMIC DNA]</scope>
    <source>
        <strain evidence="5 6">FD-317 M1</strain>
    </source>
</reference>
<dbReference type="PANTHER" id="PTHR44845">
    <property type="entry name" value="CARRIER DOMAIN-CONTAINING PROTEIN"/>
    <property type="match status" value="1"/>
</dbReference>
<dbReference type="Gene3D" id="3.40.50.980">
    <property type="match status" value="2"/>
</dbReference>
<dbReference type="InterPro" id="IPR009081">
    <property type="entry name" value="PP-bd_ACP"/>
</dbReference>
<evidence type="ECO:0000256" key="1">
    <source>
        <dbReference type="ARBA" id="ARBA00022450"/>
    </source>
</evidence>
<dbReference type="Gene3D" id="1.10.1200.10">
    <property type="entry name" value="ACP-like"/>
    <property type="match status" value="1"/>
</dbReference>
<dbReference type="OrthoDB" id="408177at2759"/>
<dbReference type="Proteomes" id="UP000053593">
    <property type="component" value="Unassembled WGS sequence"/>
</dbReference>
<name>A0A0D0AWG0_9AGAR</name>
<keyword evidence="2" id="KW-0597">Phosphoprotein</keyword>
<dbReference type="InterPro" id="IPR036291">
    <property type="entry name" value="NAD(P)-bd_dom_sf"/>
</dbReference>
<dbReference type="InterPro" id="IPR013120">
    <property type="entry name" value="FAR_NAD-bd"/>
</dbReference>
<dbReference type="CDD" id="cd05235">
    <property type="entry name" value="SDR_e1"/>
    <property type="match status" value="1"/>
</dbReference>
<dbReference type="PROSITE" id="PS00455">
    <property type="entry name" value="AMP_BINDING"/>
    <property type="match status" value="1"/>
</dbReference>
<dbReference type="SMART" id="SM00823">
    <property type="entry name" value="PKS_PP"/>
    <property type="match status" value="1"/>
</dbReference>
<proteinExistence type="inferred from homology"/>
<dbReference type="Gene3D" id="3.40.50.720">
    <property type="entry name" value="NAD(P)-binding Rossmann-like Domain"/>
    <property type="match status" value="1"/>
</dbReference>
<sequence>MRLQAADTKYLISDTHNAGRYPLQHTIVLTESDVLIESAAKGLREVPLPLLAKFPLPLAQDHRSHIFFTSGTTGIPKAVQILSQGITRLCGPWKAPTMVGSQIVAHINNVGFDASILDTWVALLDGCTIAVLDRELLLSPDRFLATLERMCVTAMFMTTSLFNVVSRANTHAFSSFDKVIFGGESPSNSAVKAVIQSAPPRHLIHAYGPTEFSVLAITHEVTLSDVLKGYLPLGKQLNHTEVYLINDSLQQIDGEGSGELALGGLGLARGYLNDTARTSQSFITVPDKRRPGAMMTLYRTGDLIQRHANGDLVWRARLNNEVKLRGYRVNLDVIEDTLIATGLLVAAAVVKLSSPDNLSASLVAGIVFKDQFVTDRQLLLQKARQSLPHYMVPQIVVLRALPLNRNGKVDRKELEKFFLEGKRASTLQDVINKIPRLSMQKSTEHVLKVIWMHMLDVFEDQSIGSDTDFFALGATSLHVASLTVLAREIFGVPLSAEAVYEHPTLKQLSNHVDRVLRGESKHDIDRCKQQWKLDAALAQNLILPDGSCPDWTSRNEGKIFLTGATGFVAAFLLQKLLIFPGVQSIKCLVRAKTPILDNLAKYRIEDLTDTQLSKIDALVGDLADPTLGLGQGSFEELGHWTSIIFHLGAQVNYNQPYNAHRPANVLGTLHILQLVATGRPKAFHYISSIAAFGPTSLLKQKEISEEEPLAPYIDSIVYETGYGQSQWVADEMVQSLIGKGFPIAIHRLGFVLCHSETGIGNQDDFMSRLVVDCINLGVYPLLPDQRKELLPVDYAASSILAISLSDRNLGRVFHIAPDNALTSSMDMIDLFQEIERIIDIHLVGVPYDEWLSRLERFGNTAILRMAPLMPVLTEKVYHDKSRWEVHEFMSKFLTDNTREALIAAGLEEVVHRSAVDRNILARYLSFLRLE</sequence>
<organism evidence="5 6">
    <name type="scientific">Collybiopsis luxurians FD-317 M1</name>
    <dbReference type="NCBI Taxonomy" id="944289"/>
    <lineage>
        <taxon>Eukaryota</taxon>
        <taxon>Fungi</taxon>
        <taxon>Dikarya</taxon>
        <taxon>Basidiomycota</taxon>
        <taxon>Agaricomycotina</taxon>
        <taxon>Agaricomycetes</taxon>
        <taxon>Agaricomycetidae</taxon>
        <taxon>Agaricales</taxon>
        <taxon>Marasmiineae</taxon>
        <taxon>Omphalotaceae</taxon>
        <taxon>Collybiopsis</taxon>
        <taxon>Collybiopsis luxurians</taxon>
    </lineage>
</organism>
<protein>
    <recommendedName>
        <fullName evidence="4">Carrier domain-containing protein</fullName>
    </recommendedName>
</protein>
<dbReference type="InterPro" id="IPR010080">
    <property type="entry name" value="Thioester_reductase-like_dom"/>
</dbReference>
<accession>A0A0D0AWG0</accession>
<dbReference type="InterPro" id="IPR000873">
    <property type="entry name" value="AMP-dep_synth/lig_dom"/>
</dbReference>
<dbReference type="InterPro" id="IPR020806">
    <property type="entry name" value="PKS_PP-bd"/>
</dbReference>
<dbReference type="NCBIfam" id="TIGR01746">
    <property type="entry name" value="Thioester-redct"/>
    <property type="match status" value="1"/>
</dbReference>
<dbReference type="AlphaFoldDB" id="A0A0D0AWG0"/>